<evidence type="ECO:0000256" key="2">
    <source>
        <dbReference type="ARBA" id="ARBA00022617"/>
    </source>
</evidence>
<feature type="signal peptide" evidence="7">
    <location>
        <begin position="1"/>
        <end position="20"/>
    </location>
</feature>
<evidence type="ECO:0000256" key="1">
    <source>
        <dbReference type="ARBA" id="ARBA00022448"/>
    </source>
</evidence>
<dbReference type="EMBL" id="AP025730">
    <property type="protein sequence ID" value="BDI07710.1"/>
    <property type="molecule type" value="Genomic_DNA"/>
</dbReference>
<dbReference type="InterPro" id="IPR050597">
    <property type="entry name" value="Cytochrome_c_Oxidase_Subunit"/>
</dbReference>
<evidence type="ECO:0000256" key="4">
    <source>
        <dbReference type="ARBA" id="ARBA00022982"/>
    </source>
</evidence>
<gene>
    <name evidence="9" type="ORF">CATMQ487_46800</name>
</gene>
<accession>A0ABM7YSU6</accession>
<name>A0ABM7YSU6_9BURK</name>
<protein>
    <recommendedName>
        <fullName evidence="8">Cytochrome c domain-containing protein</fullName>
    </recommendedName>
</protein>
<evidence type="ECO:0000256" key="7">
    <source>
        <dbReference type="SAM" id="SignalP"/>
    </source>
</evidence>
<dbReference type="Proteomes" id="UP001057498">
    <property type="component" value="Chromosome"/>
</dbReference>
<keyword evidence="4" id="KW-0249">Electron transport</keyword>
<dbReference type="RefSeq" id="WP_251970877.1">
    <property type="nucleotide sequence ID" value="NZ_AP025730.1"/>
</dbReference>
<evidence type="ECO:0000313" key="9">
    <source>
        <dbReference type="EMBL" id="BDI07710.1"/>
    </source>
</evidence>
<keyword evidence="1" id="KW-0813">Transport</keyword>
<feature type="domain" description="Cytochrome c" evidence="8">
    <location>
        <begin position="18"/>
        <end position="102"/>
    </location>
</feature>
<dbReference type="SUPFAM" id="SSF46626">
    <property type="entry name" value="Cytochrome c"/>
    <property type="match status" value="1"/>
</dbReference>
<dbReference type="PANTHER" id="PTHR33751">
    <property type="entry name" value="CBB3-TYPE CYTOCHROME C OXIDASE SUBUNIT FIXP"/>
    <property type="match status" value="1"/>
</dbReference>
<keyword evidence="7" id="KW-0732">Signal</keyword>
<feature type="chain" id="PRO_5046337068" description="Cytochrome c domain-containing protein" evidence="7">
    <location>
        <begin position="21"/>
        <end position="103"/>
    </location>
</feature>
<evidence type="ECO:0000256" key="5">
    <source>
        <dbReference type="ARBA" id="ARBA00023004"/>
    </source>
</evidence>
<evidence type="ECO:0000256" key="6">
    <source>
        <dbReference type="PROSITE-ProRule" id="PRU00433"/>
    </source>
</evidence>
<reference evidence="9" key="1">
    <citation type="submission" date="2022-04" db="EMBL/GenBank/DDBJ databases">
        <title>Whole genome sequence of Sphaerotilus sp. FB-5.</title>
        <authorList>
            <person name="Takeda M."/>
            <person name="Narihara S."/>
            <person name="Akimoto M."/>
            <person name="Akimoto R."/>
            <person name="Nishiyashiki S."/>
            <person name="Murakami T."/>
        </authorList>
    </citation>
    <scope>NUCLEOTIDE SEQUENCE</scope>
    <source>
        <strain evidence="9">FB-5</strain>
    </source>
</reference>
<evidence type="ECO:0000256" key="3">
    <source>
        <dbReference type="ARBA" id="ARBA00022723"/>
    </source>
</evidence>
<keyword evidence="10" id="KW-1185">Reference proteome</keyword>
<organism evidence="9 10">
    <name type="scientific">Sphaerotilus microaerophilus</name>
    <dbReference type="NCBI Taxonomy" id="2914710"/>
    <lineage>
        <taxon>Bacteria</taxon>
        <taxon>Pseudomonadati</taxon>
        <taxon>Pseudomonadota</taxon>
        <taxon>Betaproteobacteria</taxon>
        <taxon>Burkholderiales</taxon>
        <taxon>Sphaerotilaceae</taxon>
        <taxon>Sphaerotilus</taxon>
    </lineage>
</organism>
<dbReference type="PANTHER" id="PTHR33751:SF9">
    <property type="entry name" value="CYTOCHROME C4"/>
    <property type="match status" value="1"/>
</dbReference>
<evidence type="ECO:0000313" key="10">
    <source>
        <dbReference type="Proteomes" id="UP001057498"/>
    </source>
</evidence>
<sequence>MKQLVIGALLGAFALTPVLAADGAALYKDKTCNACHGPTGNKPLMPDYPKIAGQNAKYIEKQMLDIKSGARANGNSAAMKGVMHLVSDAEIKDIAEYLSKLKP</sequence>
<proteinExistence type="predicted"/>
<dbReference type="InterPro" id="IPR036909">
    <property type="entry name" value="Cyt_c-like_dom_sf"/>
</dbReference>
<keyword evidence="2 6" id="KW-0349">Heme</keyword>
<dbReference type="Gene3D" id="1.10.760.10">
    <property type="entry name" value="Cytochrome c-like domain"/>
    <property type="match status" value="1"/>
</dbReference>
<keyword evidence="5 6" id="KW-0408">Iron</keyword>
<dbReference type="PROSITE" id="PS51007">
    <property type="entry name" value="CYTC"/>
    <property type="match status" value="1"/>
</dbReference>
<dbReference type="Pfam" id="PF00034">
    <property type="entry name" value="Cytochrom_C"/>
    <property type="match status" value="1"/>
</dbReference>
<evidence type="ECO:0000259" key="8">
    <source>
        <dbReference type="PROSITE" id="PS51007"/>
    </source>
</evidence>
<dbReference type="InterPro" id="IPR009056">
    <property type="entry name" value="Cyt_c-like_dom"/>
</dbReference>
<keyword evidence="3 6" id="KW-0479">Metal-binding</keyword>